<feature type="domain" description="PHD-type" evidence="22">
    <location>
        <begin position="704"/>
        <end position="817"/>
    </location>
</feature>
<keyword evidence="14" id="KW-0804">Transcription</keyword>
<evidence type="ECO:0000256" key="13">
    <source>
        <dbReference type="ARBA" id="ARBA00023015"/>
    </source>
</evidence>
<dbReference type="Gene3D" id="2.30.30.140">
    <property type="match status" value="1"/>
</dbReference>
<dbReference type="PANTHER" id="PTHR10694:SF7">
    <property type="entry name" value="[HISTONE H3]-TRIMETHYL-L-LYSINE(9) DEMETHYLASE"/>
    <property type="match status" value="1"/>
</dbReference>
<keyword evidence="24" id="KW-1185">Reference proteome</keyword>
<dbReference type="Proteomes" id="UP000694397">
    <property type="component" value="Chromosome 2"/>
</dbReference>
<dbReference type="Gene3D" id="2.60.120.650">
    <property type="entry name" value="Cupin"/>
    <property type="match status" value="2"/>
</dbReference>
<dbReference type="InterPro" id="IPR019787">
    <property type="entry name" value="Znf_PHD-finger"/>
</dbReference>
<evidence type="ECO:0000256" key="4">
    <source>
        <dbReference type="ARBA" id="ARBA00012900"/>
    </source>
</evidence>
<keyword evidence="5" id="KW-0479">Metal-binding</keyword>
<dbReference type="Pfam" id="PF13832">
    <property type="entry name" value="zf-HC5HC2H_2"/>
    <property type="match status" value="1"/>
</dbReference>
<feature type="region of interest" description="Disordered" evidence="18">
    <location>
        <begin position="962"/>
        <end position="985"/>
    </location>
</feature>
<evidence type="ECO:0000256" key="7">
    <source>
        <dbReference type="ARBA" id="ARBA00022771"/>
    </source>
</evidence>
<dbReference type="EC" id="1.14.11.66" evidence="4"/>
<keyword evidence="7" id="KW-0863">Zinc-finger</keyword>
<dbReference type="FunFam" id="3.30.40.10:FF:000029">
    <property type="entry name" value="lysine-specific demethylase 4C isoform X1"/>
    <property type="match status" value="1"/>
</dbReference>
<dbReference type="InterPro" id="IPR002999">
    <property type="entry name" value="Tudor"/>
</dbReference>
<evidence type="ECO:0000256" key="15">
    <source>
        <dbReference type="ARBA" id="ARBA00023242"/>
    </source>
</evidence>
<dbReference type="FunFam" id="2.60.120.650:FF:000048">
    <property type="entry name" value="Lysine-specific demethylase 4A"/>
    <property type="match status" value="1"/>
</dbReference>
<dbReference type="SMART" id="SM00558">
    <property type="entry name" value="JmjC"/>
    <property type="match status" value="1"/>
</dbReference>
<dbReference type="InterPro" id="IPR011011">
    <property type="entry name" value="Znf_FYVE_PHD"/>
</dbReference>
<evidence type="ECO:0000256" key="10">
    <source>
        <dbReference type="ARBA" id="ARBA00022964"/>
    </source>
</evidence>
<evidence type="ECO:0000256" key="16">
    <source>
        <dbReference type="ARBA" id="ARBA00049349"/>
    </source>
</evidence>
<dbReference type="InterPro" id="IPR034732">
    <property type="entry name" value="EPHD"/>
</dbReference>
<evidence type="ECO:0000256" key="8">
    <source>
        <dbReference type="ARBA" id="ARBA00022833"/>
    </source>
</evidence>
<comment type="catalytic activity">
    <reaction evidence="16">
        <text>N(6),N(6),N(6)-trimethyl-L-lysyl(9)-[histone H3] + 2 2-oxoglutarate + 2 O2 = N(6)-methyl-L-lysyl(9)-[histone H3] + 2 formaldehyde + 2 succinate + 2 CO2</text>
        <dbReference type="Rhea" id="RHEA:60200"/>
        <dbReference type="Rhea" id="RHEA-COMP:15538"/>
        <dbReference type="Rhea" id="RHEA-COMP:15542"/>
        <dbReference type="ChEBI" id="CHEBI:15379"/>
        <dbReference type="ChEBI" id="CHEBI:16526"/>
        <dbReference type="ChEBI" id="CHEBI:16810"/>
        <dbReference type="ChEBI" id="CHEBI:16842"/>
        <dbReference type="ChEBI" id="CHEBI:30031"/>
        <dbReference type="ChEBI" id="CHEBI:61929"/>
        <dbReference type="ChEBI" id="CHEBI:61961"/>
        <dbReference type="EC" id="1.14.11.66"/>
    </reaction>
</comment>
<feature type="domain" description="JmjC" evidence="21">
    <location>
        <begin position="178"/>
        <end position="334"/>
    </location>
</feature>
<keyword evidence="17" id="KW-0175">Coiled coil</keyword>
<comment type="subcellular location">
    <subcellularLocation>
        <location evidence="2">Nucleus</location>
    </subcellularLocation>
</comment>
<dbReference type="Ensembl" id="ENSSFOT00015072055.1">
    <property type="protein sequence ID" value="ENSSFOP00015061947.1"/>
    <property type="gene ID" value="ENSSFOG00015018390.2"/>
</dbReference>
<dbReference type="SMART" id="SM00545">
    <property type="entry name" value="JmjN"/>
    <property type="match status" value="1"/>
</dbReference>
<keyword evidence="19" id="KW-0732">Signal</keyword>
<evidence type="ECO:0000256" key="14">
    <source>
        <dbReference type="ARBA" id="ARBA00023163"/>
    </source>
</evidence>
<feature type="coiled-coil region" evidence="17">
    <location>
        <begin position="391"/>
        <end position="494"/>
    </location>
</feature>
<dbReference type="SUPFAM" id="SSF57903">
    <property type="entry name" value="FYVE/PHD zinc finger"/>
    <property type="match status" value="1"/>
</dbReference>
<dbReference type="InterPro" id="IPR001965">
    <property type="entry name" value="Znf_PHD"/>
</dbReference>
<evidence type="ECO:0000256" key="17">
    <source>
        <dbReference type="SAM" id="Coils"/>
    </source>
</evidence>
<evidence type="ECO:0000256" key="6">
    <source>
        <dbReference type="ARBA" id="ARBA00022737"/>
    </source>
</evidence>
<comment type="cofactor">
    <cofactor evidence="1">
        <name>Fe(2+)</name>
        <dbReference type="ChEBI" id="CHEBI:29033"/>
    </cofactor>
</comment>
<dbReference type="Pfam" id="PF02373">
    <property type="entry name" value="JmjC"/>
    <property type="match status" value="1"/>
</dbReference>
<dbReference type="Gene3D" id="3.30.40.10">
    <property type="entry name" value="Zinc/RING finger domain, C3HC4 (zinc finger)"/>
    <property type="match status" value="2"/>
</dbReference>
<evidence type="ECO:0000259" key="21">
    <source>
        <dbReference type="PROSITE" id="PS51184"/>
    </source>
</evidence>
<accession>A0A8C9VLZ7</accession>
<dbReference type="Pfam" id="PF18104">
    <property type="entry name" value="Tudor_2"/>
    <property type="match status" value="1"/>
</dbReference>
<dbReference type="SUPFAM" id="SSF63748">
    <property type="entry name" value="Tudor/PWWP/MBT"/>
    <property type="match status" value="2"/>
</dbReference>
<keyword evidence="9" id="KW-0156">Chromatin regulator</keyword>
<proteinExistence type="inferred from homology"/>
<dbReference type="PROSITE" id="PS51183">
    <property type="entry name" value="JMJN"/>
    <property type="match status" value="1"/>
</dbReference>
<evidence type="ECO:0000259" key="20">
    <source>
        <dbReference type="PROSITE" id="PS51183"/>
    </source>
</evidence>
<dbReference type="SUPFAM" id="SSF51197">
    <property type="entry name" value="Clavaminate synthase-like"/>
    <property type="match status" value="1"/>
</dbReference>
<comment type="similarity">
    <text evidence="3">Belongs to the JHDM3 histone demethylase family.</text>
</comment>
<evidence type="ECO:0000256" key="12">
    <source>
        <dbReference type="ARBA" id="ARBA00023004"/>
    </source>
</evidence>
<dbReference type="SMART" id="SM00333">
    <property type="entry name" value="TUDOR"/>
    <property type="match status" value="2"/>
</dbReference>
<dbReference type="AlphaFoldDB" id="A0A8C9VLZ7"/>
<dbReference type="InterPro" id="IPR003349">
    <property type="entry name" value="JmjN"/>
</dbReference>
<evidence type="ECO:0000313" key="23">
    <source>
        <dbReference type="Ensembl" id="ENSSFOP00015061947.1"/>
    </source>
</evidence>
<feature type="domain" description="JmjN" evidence="20">
    <location>
        <begin position="50"/>
        <end position="92"/>
    </location>
</feature>
<keyword evidence="8" id="KW-0862">Zinc</keyword>
<dbReference type="InterPro" id="IPR003347">
    <property type="entry name" value="JmjC_dom"/>
</dbReference>
<evidence type="ECO:0000259" key="22">
    <source>
        <dbReference type="PROSITE" id="PS51805"/>
    </source>
</evidence>
<reference evidence="23" key="3">
    <citation type="submission" date="2025-09" db="UniProtKB">
        <authorList>
            <consortium name="Ensembl"/>
        </authorList>
    </citation>
    <scope>IDENTIFICATION</scope>
</reference>
<evidence type="ECO:0000256" key="9">
    <source>
        <dbReference type="ARBA" id="ARBA00022853"/>
    </source>
</evidence>
<feature type="signal peptide" evidence="19">
    <location>
        <begin position="1"/>
        <end position="17"/>
    </location>
</feature>
<dbReference type="SMART" id="SM00249">
    <property type="entry name" value="PHD"/>
    <property type="match status" value="2"/>
</dbReference>
<name>A0A8C9VLZ7_SCLFO</name>
<keyword evidence="12" id="KW-0408">Iron</keyword>
<keyword evidence="15" id="KW-0539">Nucleus</keyword>
<gene>
    <name evidence="23" type="primary">LOC108940292</name>
</gene>
<dbReference type="GeneTree" id="ENSGT00940000159248"/>
<evidence type="ECO:0000256" key="1">
    <source>
        <dbReference type="ARBA" id="ARBA00001954"/>
    </source>
</evidence>
<evidence type="ECO:0000313" key="24">
    <source>
        <dbReference type="Proteomes" id="UP000694397"/>
    </source>
</evidence>
<sequence length="1070" mass="121290">MQLAFVAFMLELQVLQTCWMTMFDKIDQKPCSAAMSLENDTQAPNPGCKIMTFRPTMEEFRDFGKYIAYIETQGAHRAGLAKVVPPEEWKPRKSYETIEEMVIPAPIMQVVTGQSGLFTQYNIQKKSMTVGEYRKLANSKKYCTPHHKDFDDLERKYWKNLTFVSPIYGADISGSLYDEDVAEWNIGHLNTLLDMVEQECGIVIEGVNTPYLYFGMWKTTFAWHTEDMDLYTPPAPATTHPPSPPARTLPRFFPGSSQGCDAFLRHKMTLISPSILKKYSIPFNRVTQEAGEFMITFPYGYHAGFNHGFNCAESTNFATLRWIDYGKMATQCTCRKDMVKISMDVFVRLLQPERYELWKQGKDTTVLDHLKPTTLNSPELELWRKNRVTYKERLLRRALQKKKQFRRLKLEEIKVLADEGIELDLADYQRQVEHWDAQRRQNKEERMVRQALKTLEALEREEQKVALAALERQQQGLEDENKKKKRKKKKKKLEESGEDSFYACLFCLQSNTSSYTKLKMGVEVKKSRRHPFGKPPMRSPLSIVKQEASSDEELYSSMAVDDDTEPDTKKVQWLLGQERLPNFVAERRFNASMATMHPYCAICMLFSPYKQPQEDPAHPKDCPSSTVLQPGSRTRPLVPEMCFSSGADNMEPLPSNSHVAEDGTSVLLSCSTCSLQVHASCYGVRPDQPKEDWVCSRCAASAWTVDCCLCTLPGGALKETTDGRWVHVICAIGVAEARFVNTIEREPVDVGAIPEIRRNLKCLYCHKSTKETRGACIQCSFENCSTSFHVTCARNAGVVMKPADWPYLVSVTCHKHNPTNIKVCSRPTSRELSLGQRVIGRNRDSCYYHCIIIGMATEILYEVNYDDGSYCDNLFPENVVNQDCLRSGPPEVGELIQVYSMEGKVENASFVRVHVLKHYQVEFEDKTQMTLKRSELHTLDQELPKRVRCRLVSVTESTRWPPLAPLSGDEARAPKRPRLPTPPPRAMTLVRPHALGSSSPAPPLTATPTASTFHDPAFMTAALLGSTAPPSDIATQGPMDDYTPSSGYVSFMQSLLQAHYPHEGGSSSML</sequence>
<keyword evidence="11" id="KW-0560">Oxidoreductase</keyword>
<dbReference type="GO" id="GO:0010468">
    <property type="term" value="P:regulation of gene expression"/>
    <property type="evidence" value="ECO:0007669"/>
    <property type="project" value="TreeGrafter"/>
</dbReference>
<dbReference type="Pfam" id="PF13831">
    <property type="entry name" value="PHD_2"/>
    <property type="match status" value="1"/>
</dbReference>
<dbReference type="InterPro" id="IPR013083">
    <property type="entry name" value="Znf_RING/FYVE/PHD"/>
</dbReference>
<keyword evidence="6" id="KW-0677">Repeat</keyword>
<dbReference type="Gene3D" id="3.10.330.70">
    <property type="match status" value="1"/>
</dbReference>
<dbReference type="GO" id="GO:0005634">
    <property type="term" value="C:nucleus"/>
    <property type="evidence" value="ECO:0007669"/>
    <property type="project" value="UniProtKB-SubCell"/>
</dbReference>
<protein>
    <recommendedName>
        <fullName evidence="4">[histone H3]-trimethyl-L-lysine(9) demethylase</fullName>
        <ecNumber evidence="4">1.14.11.66</ecNumber>
    </recommendedName>
</protein>
<dbReference type="GO" id="GO:0140684">
    <property type="term" value="F:histone H3K9me2/H3K9me3 demethylase activity"/>
    <property type="evidence" value="ECO:0007669"/>
    <property type="project" value="UniProtKB-EC"/>
</dbReference>
<evidence type="ECO:0000256" key="2">
    <source>
        <dbReference type="ARBA" id="ARBA00004123"/>
    </source>
</evidence>
<dbReference type="PANTHER" id="PTHR10694">
    <property type="entry name" value="LYSINE-SPECIFIC DEMETHYLASE"/>
    <property type="match status" value="1"/>
</dbReference>
<dbReference type="PROSITE" id="PS51805">
    <property type="entry name" value="EPHD"/>
    <property type="match status" value="1"/>
</dbReference>
<keyword evidence="13" id="KW-0805">Transcription regulation</keyword>
<dbReference type="GO" id="GO:0008270">
    <property type="term" value="F:zinc ion binding"/>
    <property type="evidence" value="ECO:0007669"/>
    <property type="project" value="UniProtKB-KW"/>
</dbReference>
<dbReference type="InterPro" id="IPR040477">
    <property type="entry name" value="KDM4-like_Tudor"/>
</dbReference>
<evidence type="ECO:0000256" key="19">
    <source>
        <dbReference type="SAM" id="SignalP"/>
    </source>
</evidence>
<evidence type="ECO:0000256" key="5">
    <source>
        <dbReference type="ARBA" id="ARBA00022723"/>
    </source>
</evidence>
<dbReference type="GO" id="GO:0000785">
    <property type="term" value="C:chromatin"/>
    <property type="evidence" value="ECO:0007669"/>
    <property type="project" value="TreeGrafter"/>
</dbReference>
<organism evidence="23 24">
    <name type="scientific">Scleropages formosus</name>
    <name type="common">Asian bonytongue</name>
    <name type="synonym">Osteoglossum formosum</name>
    <dbReference type="NCBI Taxonomy" id="113540"/>
    <lineage>
        <taxon>Eukaryota</taxon>
        <taxon>Metazoa</taxon>
        <taxon>Chordata</taxon>
        <taxon>Craniata</taxon>
        <taxon>Vertebrata</taxon>
        <taxon>Euteleostomi</taxon>
        <taxon>Actinopterygii</taxon>
        <taxon>Neopterygii</taxon>
        <taxon>Teleostei</taxon>
        <taxon>Osteoglossocephala</taxon>
        <taxon>Osteoglossomorpha</taxon>
        <taxon>Osteoglossiformes</taxon>
        <taxon>Osteoglossidae</taxon>
        <taxon>Scleropages</taxon>
    </lineage>
</organism>
<reference evidence="23" key="2">
    <citation type="submission" date="2025-08" db="UniProtKB">
        <authorList>
            <consortium name="Ensembl"/>
        </authorList>
    </citation>
    <scope>IDENTIFICATION</scope>
</reference>
<feature type="chain" id="PRO_5034635325" description="[histone H3]-trimethyl-L-lysine(9) demethylase" evidence="19">
    <location>
        <begin position="18"/>
        <end position="1070"/>
    </location>
</feature>
<keyword evidence="10" id="KW-0223">Dioxygenase</keyword>
<dbReference type="PROSITE" id="PS51184">
    <property type="entry name" value="JMJC"/>
    <property type="match status" value="1"/>
</dbReference>
<dbReference type="FunFam" id="3.10.330.70:FF:000001">
    <property type="entry name" value="Putative lysine-specific demethylase 4a"/>
    <property type="match status" value="1"/>
</dbReference>
<reference evidence="23 24" key="1">
    <citation type="submission" date="2019-04" db="EMBL/GenBank/DDBJ databases">
        <authorList>
            <consortium name="Wellcome Sanger Institute Data Sharing"/>
        </authorList>
    </citation>
    <scope>NUCLEOTIDE SEQUENCE [LARGE SCALE GENOMIC DNA]</scope>
</reference>
<evidence type="ECO:0000256" key="3">
    <source>
        <dbReference type="ARBA" id="ARBA00009711"/>
    </source>
</evidence>
<dbReference type="Pfam" id="PF02375">
    <property type="entry name" value="JmjN"/>
    <property type="match status" value="1"/>
</dbReference>
<evidence type="ECO:0000256" key="18">
    <source>
        <dbReference type="SAM" id="MobiDB-lite"/>
    </source>
</evidence>
<evidence type="ECO:0000256" key="11">
    <source>
        <dbReference type="ARBA" id="ARBA00023002"/>
    </source>
</evidence>